<name>A0A1N6HVQ9_9FLAO</name>
<gene>
    <name evidence="1" type="ORF">SAMN05421769_2907</name>
</gene>
<dbReference type="EMBL" id="FSRQ01000002">
    <property type="protein sequence ID" value="SIO23821.1"/>
    <property type="molecule type" value="Genomic_DNA"/>
</dbReference>
<organism evidence="1 2">
    <name type="scientific">Chryseobacterium scophthalmum</name>
    <dbReference type="NCBI Taxonomy" id="59733"/>
    <lineage>
        <taxon>Bacteria</taxon>
        <taxon>Pseudomonadati</taxon>
        <taxon>Bacteroidota</taxon>
        <taxon>Flavobacteriia</taxon>
        <taxon>Flavobacteriales</taxon>
        <taxon>Weeksellaceae</taxon>
        <taxon>Chryseobacterium group</taxon>
        <taxon>Chryseobacterium</taxon>
    </lineage>
</organism>
<dbReference type="OrthoDB" id="918082at2"/>
<dbReference type="Proteomes" id="UP000184782">
    <property type="component" value="Unassembled WGS sequence"/>
</dbReference>
<keyword evidence="2" id="KW-1185">Reference proteome</keyword>
<dbReference type="RefSeq" id="WP_074230981.1">
    <property type="nucleotide sequence ID" value="NZ_FSRQ01000002.1"/>
</dbReference>
<protein>
    <submittedName>
        <fullName evidence="1">Uncharacterized protein</fullName>
    </submittedName>
</protein>
<reference evidence="2" key="1">
    <citation type="submission" date="2016-12" db="EMBL/GenBank/DDBJ databases">
        <authorList>
            <person name="Varghese N."/>
            <person name="Submissions S."/>
        </authorList>
    </citation>
    <scope>NUCLEOTIDE SEQUENCE [LARGE SCALE GENOMIC DNA]</scope>
    <source>
        <strain evidence="2">DSM 16779</strain>
    </source>
</reference>
<accession>A0A1N6HVQ9</accession>
<evidence type="ECO:0000313" key="2">
    <source>
        <dbReference type="Proteomes" id="UP000184782"/>
    </source>
</evidence>
<evidence type="ECO:0000313" key="1">
    <source>
        <dbReference type="EMBL" id="SIO23821.1"/>
    </source>
</evidence>
<dbReference type="AlphaFoldDB" id="A0A1N6HVQ9"/>
<sequence length="411" mass="46959">MRNKIIIISLFFSCFYYAQEENLNIDLLKAPSSPASNLLDIATSEINKPTDVSNLMLNLQDFTSMFKNNAGYAIDFAPYWIFGKQTKGLDNILNDNKVYDVAKQTFVLSIAVKNTDSTNTKLPINSVFTSYGFKFSLFRGNVSDKSLKIYREIKDIHRNIINTSQEISSIVEKDSEIIRRKKAISDLREKLKKNHQDPDTSTELNNLVTEFNDLMETMMRNLENSRKDDENNFVKNSVLIKEKLKDFSIVRTGFLWDLAGGTSIQFKEKQFNNSKIYNAGLWTVMGYAFEKSGTPLFLLRYMYNPKADWMTTEDFKPDGNFSTFDAGVKYEYSPKDSKFTGSLEGLYRSFISGSDLKPTWKCVLNFDYAIFANQHLTLSLGKDFDNNIIKKGNVIAGLSFLSGIGTKRKIQ</sequence>
<proteinExistence type="predicted"/>
<dbReference type="STRING" id="59733.SAMN05421769_2907"/>